<sequence>MPMSISSSSERLGGRTFITAGLRSEAESAPPYEKLLATSPQLPREDQSRAEPVRGAADGRGRFRYGWLLWLAIASAACLPPIGVSNLQAICVGGLFVVAWMAYNISLKSLVCSCIYLALEVFFREIGSRNTYKVPPEGSPVLFVCAPHANQFLDPFVVMMALGRQDIHFLTAAASMRKWYVRFVGETFGAIPVERPQDARRPGSGEVRLSPEDGRTLLGSGTRFRSELQPRDQVAWGGRRGVVAEVLADDALRLAAPPRRGECGGGGSGGSGGSGGGGSGGGGGGGGGGGSGGAGGSGGGGGSGSGGGSGGGEEAGAEGDDPPLPFVITPHLDQSAMFGAVHAALAAGQSVGIFPEGGSHDRASLLPLKASIETAAGIAMMALGAVAKHPHLRLKLVPVGLHYFSGRAPLVAEPRSWHKFRSRVFLDIGEPLDVPPSLLQRYYEGGEAQKGATAALLSVVETALAAVTVSAPDYETLEFFWTLRRLIKTGTGPMSLSQQVNFARLFAAAHTRAVAEAEPPTDDDAGSPEAPPRGDVSEGGGGRLSLGTLTRLKAMAAEYNSTLKSFGLRDYQVVSVMAHMGRGRAASLLALRALLLVVYAVCLAPASVLGLPLLLARGVASLKARQAVAKSSVKLKGTDVVATWKLLVALVLVPLMWCGYTAAACILGEALPPPWSDEVCLLAFFFLPFLAYGAVLAGDRLLGVARSLPPLLAVVLYPDYRWQIVDQRRALLEAMQALVDEHGWLDEERGAPSPVASPLQSPQTPPLRSG</sequence>
<keyword evidence="2" id="KW-1133">Transmembrane helix</keyword>
<dbReference type="InterPro" id="IPR002123">
    <property type="entry name" value="Plipid/glycerol_acylTrfase"/>
</dbReference>
<feature type="region of interest" description="Disordered" evidence="1">
    <location>
        <begin position="516"/>
        <end position="543"/>
    </location>
</feature>
<accession>A0A0D3JDV3</accession>
<keyword evidence="2" id="KW-0472">Membrane</keyword>
<feature type="domain" description="Phospholipid/glycerol acyltransferase" evidence="3">
    <location>
        <begin position="142"/>
        <end position="404"/>
    </location>
</feature>
<reference evidence="4" key="2">
    <citation type="submission" date="2024-10" db="UniProtKB">
        <authorList>
            <consortium name="EnsemblProtists"/>
        </authorList>
    </citation>
    <scope>IDENTIFICATION</scope>
</reference>
<proteinExistence type="predicted"/>
<dbReference type="GO" id="GO:0004366">
    <property type="term" value="F:glycerol-3-phosphate O-acyltransferase activity"/>
    <property type="evidence" value="ECO:0007669"/>
    <property type="project" value="TreeGrafter"/>
</dbReference>
<dbReference type="AlphaFoldDB" id="A0A0D3JDV3"/>
<dbReference type="PaxDb" id="2903-EOD21688"/>
<feature type="transmembrane region" description="Helical" evidence="2">
    <location>
        <begin position="679"/>
        <end position="697"/>
    </location>
</feature>
<evidence type="ECO:0000259" key="3">
    <source>
        <dbReference type="SMART" id="SM00563"/>
    </source>
</evidence>
<evidence type="ECO:0000313" key="4">
    <source>
        <dbReference type="EnsemblProtists" id="EOD21688"/>
    </source>
</evidence>
<feature type="compositionally biased region" description="Basic and acidic residues" evidence="1">
    <location>
        <begin position="195"/>
        <end position="215"/>
    </location>
</feature>
<evidence type="ECO:0000313" key="5">
    <source>
        <dbReference type="Proteomes" id="UP000013827"/>
    </source>
</evidence>
<feature type="region of interest" description="Disordered" evidence="1">
    <location>
        <begin position="256"/>
        <end position="325"/>
    </location>
</feature>
<dbReference type="KEGG" id="ehx:EMIHUDRAFT_463748"/>
<feature type="region of interest" description="Disordered" evidence="1">
    <location>
        <begin position="194"/>
        <end position="229"/>
    </location>
</feature>
<name>A0A0D3JDV3_EMIH1</name>
<dbReference type="GeneID" id="17267195"/>
<dbReference type="eggNOG" id="ENOG502QQ2N">
    <property type="taxonomic scope" value="Eukaryota"/>
</dbReference>
<protein>
    <recommendedName>
        <fullName evidence="3">Phospholipid/glycerol acyltransferase domain-containing protein</fullName>
    </recommendedName>
</protein>
<keyword evidence="2" id="KW-0812">Transmembrane</keyword>
<keyword evidence="5" id="KW-1185">Reference proteome</keyword>
<evidence type="ECO:0000256" key="2">
    <source>
        <dbReference type="SAM" id="Phobius"/>
    </source>
</evidence>
<dbReference type="Proteomes" id="UP000013827">
    <property type="component" value="Unassembled WGS sequence"/>
</dbReference>
<dbReference type="RefSeq" id="XP_005774117.1">
    <property type="nucleotide sequence ID" value="XM_005774060.1"/>
</dbReference>
<dbReference type="GO" id="GO:0008654">
    <property type="term" value="P:phospholipid biosynthetic process"/>
    <property type="evidence" value="ECO:0007669"/>
    <property type="project" value="TreeGrafter"/>
</dbReference>
<dbReference type="EnsemblProtists" id="EOD21688">
    <property type="protein sequence ID" value="EOD21688"/>
    <property type="gene ID" value="EMIHUDRAFT_463748"/>
</dbReference>
<reference evidence="5" key="1">
    <citation type="journal article" date="2013" name="Nature">
        <title>Pan genome of the phytoplankton Emiliania underpins its global distribution.</title>
        <authorList>
            <person name="Read B.A."/>
            <person name="Kegel J."/>
            <person name="Klute M.J."/>
            <person name="Kuo A."/>
            <person name="Lefebvre S.C."/>
            <person name="Maumus F."/>
            <person name="Mayer C."/>
            <person name="Miller J."/>
            <person name="Monier A."/>
            <person name="Salamov A."/>
            <person name="Young J."/>
            <person name="Aguilar M."/>
            <person name="Claverie J.M."/>
            <person name="Frickenhaus S."/>
            <person name="Gonzalez K."/>
            <person name="Herman E.K."/>
            <person name="Lin Y.C."/>
            <person name="Napier J."/>
            <person name="Ogata H."/>
            <person name="Sarno A.F."/>
            <person name="Shmutz J."/>
            <person name="Schroeder D."/>
            <person name="de Vargas C."/>
            <person name="Verret F."/>
            <person name="von Dassow P."/>
            <person name="Valentin K."/>
            <person name="Van de Peer Y."/>
            <person name="Wheeler G."/>
            <person name="Dacks J.B."/>
            <person name="Delwiche C.F."/>
            <person name="Dyhrman S.T."/>
            <person name="Glockner G."/>
            <person name="John U."/>
            <person name="Richards T."/>
            <person name="Worden A.Z."/>
            <person name="Zhang X."/>
            <person name="Grigoriev I.V."/>
            <person name="Allen A.E."/>
            <person name="Bidle K."/>
            <person name="Borodovsky M."/>
            <person name="Bowler C."/>
            <person name="Brownlee C."/>
            <person name="Cock J.M."/>
            <person name="Elias M."/>
            <person name="Gladyshev V.N."/>
            <person name="Groth M."/>
            <person name="Guda C."/>
            <person name="Hadaegh A."/>
            <person name="Iglesias-Rodriguez M.D."/>
            <person name="Jenkins J."/>
            <person name="Jones B.M."/>
            <person name="Lawson T."/>
            <person name="Leese F."/>
            <person name="Lindquist E."/>
            <person name="Lobanov A."/>
            <person name="Lomsadze A."/>
            <person name="Malik S.B."/>
            <person name="Marsh M.E."/>
            <person name="Mackinder L."/>
            <person name="Mock T."/>
            <person name="Mueller-Roeber B."/>
            <person name="Pagarete A."/>
            <person name="Parker M."/>
            <person name="Probert I."/>
            <person name="Quesneville H."/>
            <person name="Raines C."/>
            <person name="Rensing S.A."/>
            <person name="Riano-Pachon D.M."/>
            <person name="Richier S."/>
            <person name="Rokitta S."/>
            <person name="Shiraiwa Y."/>
            <person name="Soanes D.M."/>
            <person name="van der Giezen M."/>
            <person name="Wahlund T.M."/>
            <person name="Williams B."/>
            <person name="Wilson W."/>
            <person name="Wolfe G."/>
            <person name="Wurch L.L."/>
        </authorList>
    </citation>
    <scope>NUCLEOTIDE SEQUENCE</scope>
</reference>
<dbReference type="GO" id="GO:0016287">
    <property type="term" value="F:glycerone-phosphate O-acyltransferase activity"/>
    <property type="evidence" value="ECO:0007669"/>
    <property type="project" value="TreeGrafter"/>
</dbReference>
<dbReference type="SMART" id="SM00563">
    <property type="entry name" value="PlsC"/>
    <property type="match status" value="1"/>
</dbReference>
<dbReference type="PANTHER" id="PTHR31605">
    <property type="entry name" value="GLYCEROL-3-PHOSPHATE O-ACYLTRANSFERASE 1"/>
    <property type="match status" value="1"/>
</dbReference>
<dbReference type="InterPro" id="IPR052744">
    <property type="entry name" value="GPAT/DAPAT"/>
</dbReference>
<dbReference type="SUPFAM" id="SSF69593">
    <property type="entry name" value="Glycerol-3-phosphate (1)-acyltransferase"/>
    <property type="match status" value="1"/>
</dbReference>
<dbReference type="HOGENOM" id="CLU_007860_1_0_1"/>
<dbReference type="STRING" id="2903.R1CG03"/>
<evidence type="ECO:0000256" key="1">
    <source>
        <dbReference type="SAM" id="MobiDB-lite"/>
    </source>
</evidence>
<feature type="transmembrane region" description="Helical" evidence="2">
    <location>
        <begin position="646"/>
        <end position="667"/>
    </location>
</feature>
<organism evidence="4 5">
    <name type="scientific">Emiliania huxleyi (strain CCMP1516)</name>
    <dbReference type="NCBI Taxonomy" id="280463"/>
    <lineage>
        <taxon>Eukaryota</taxon>
        <taxon>Haptista</taxon>
        <taxon>Haptophyta</taxon>
        <taxon>Prymnesiophyceae</taxon>
        <taxon>Isochrysidales</taxon>
        <taxon>Noelaerhabdaceae</taxon>
        <taxon>Emiliania</taxon>
    </lineage>
</organism>
<feature type="region of interest" description="Disordered" evidence="1">
    <location>
        <begin position="748"/>
        <end position="770"/>
    </location>
</feature>
<feature type="transmembrane region" description="Helical" evidence="2">
    <location>
        <begin position="589"/>
        <end position="615"/>
    </location>
</feature>
<feature type="compositionally biased region" description="Gly residues" evidence="1">
    <location>
        <begin position="263"/>
        <end position="314"/>
    </location>
</feature>
<dbReference type="PANTHER" id="PTHR31605:SF0">
    <property type="entry name" value="GLYCEROL-3-PHOSPHATE O-ACYLTRANSFERASE 1"/>
    <property type="match status" value="1"/>
</dbReference>